<name>A0ABX1QHX9_9RHOO</name>
<sequence>MLKTLASRNPDLQRLLEKGYALAVYSNHLVVRDIPYLDSAGQLQWSAFVGKLVFEDQTSVRPEDHQIYFAAPRPFGLDGQVVRGLGGGEAQLNMSERCRDVIVRQRFSHKLKEGGQPRPYVDHFEKIESYVAMVCGPAMARFGVNPYTFRDCEEETSNSVFKLRDTMTSRAEISDLARLFENDVIAIIGLGGSGGYVLDFMVKTPVREIRGFDPDSFFVHNAFRSPGRLDVEEGAELRQSKAEVYRKRYENFRHGLTIKPLFIDEMSAAELDGVTFAFVSVDKGSSRKRIIDLLIAKNIPFIDVGMGLKRHGGPISGTVRTTYFPHDSGHTVRSKGYVPETDPPDDVYKSNIQIAELNALNAALAVLRYKQIRGFYAGPPPLNQLLLTLDNLSLLVPDDD</sequence>
<reference evidence="2 3" key="1">
    <citation type="submission" date="2019-12" db="EMBL/GenBank/DDBJ databases">
        <title>Comparative genomics gives insights into the taxonomy of the Azoarcus-Aromatoleum group and reveals separate origins of nif in the plant-associated Azoarcus and non-plant-associated Aromatoleum sub-groups.</title>
        <authorList>
            <person name="Lafos M."/>
            <person name="Maluk M."/>
            <person name="Batista M."/>
            <person name="Junghare M."/>
            <person name="Carmona M."/>
            <person name="Faoro H."/>
            <person name="Cruz L.M."/>
            <person name="Battistoni F."/>
            <person name="De Souza E."/>
            <person name="Pedrosa F."/>
            <person name="Chen W.-M."/>
            <person name="Poole P.S."/>
            <person name="Dixon R.A."/>
            <person name="James E.K."/>
        </authorList>
    </citation>
    <scope>NUCLEOTIDE SEQUENCE [LARGE SCALE GENOMIC DNA]</scope>
    <source>
        <strain evidence="2 3">22Lin</strain>
    </source>
</reference>
<keyword evidence="2" id="KW-0808">Transferase</keyword>
<dbReference type="InterPro" id="IPR046741">
    <property type="entry name" value="DUF6791"/>
</dbReference>
<dbReference type="Proteomes" id="UP000648984">
    <property type="component" value="Unassembled WGS sequence"/>
</dbReference>
<evidence type="ECO:0000313" key="2">
    <source>
        <dbReference type="EMBL" id="NMG77655.1"/>
    </source>
</evidence>
<feature type="domain" description="DUF6791" evidence="1">
    <location>
        <begin position="10"/>
        <end position="166"/>
    </location>
</feature>
<protein>
    <submittedName>
        <fullName evidence="2">ThiF family adenylyltransferase</fullName>
    </submittedName>
</protein>
<accession>A0ABX1QHX9</accession>
<keyword evidence="2" id="KW-0548">Nucleotidyltransferase</keyword>
<dbReference type="EMBL" id="WTVQ01000080">
    <property type="protein sequence ID" value="NMG77655.1"/>
    <property type="molecule type" value="Genomic_DNA"/>
</dbReference>
<organism evidence="2 3">
    <name type="scientific">Aromatoleum diolicum</name>
    <dbReference type="NCBI Taxonomy" id="75796"/>
    <lineage>
        <taxon>Bacteria</taxon>
        <taxon>Pseudomonadati</taxon>
        <taxon>Pseudomonadota</taxon>
        <taxon>Betaproteobacteria</taxon>
        <taxon>Rhodocyclales</taxon>
        <taxon>Rhodocyclaceae</taxon>
        <taxon>Aromatoleum</taxon>
    </lineage>
</organism>
<dbReference type="NCBIfam" id="NF004803">
    <property type="entry name" value="PRK06153.1-2"/>
    <property type="match status" value="1"/>
</dbReference>
<proteinExistence type="predicted"/>
<evidence type="ECO:0000313" key="3">
    <source>
        <dbReference type="Proteomes" id="UP000648984"/>
    </source>
</evidence>
<evidence type="ECO:0000259" key="1">
    <source>
        <dbReference type="Pfam" id="PF20590"/>
    </source>
</evidence>
<dbReference type="GO" id="GO:0016779">
    <property type="term" value="F:nucleotidyltransferase activity"/>
    <property type="evidence" value="ECO:0007669"/>
    <property type="project" value="UniProtKB-KW"/>
</dbReference>
<dbReference type="Gene3D" id="3.40.50.720">
    <property type="entry name" value="NAD(P)-binding Rossmann-like Domain"/>
    <property type="match status" value="1"/>
</dbReference>
<dbReference type="InterPro" id="IPR035985">
    <property type="entry name" value="Ubiquitin-activating_enz"/>
</dbReference>
<dbReference type="Pfam" id="PF20590">
    <property type="entry name" value="DUF6791"/>
    <property type="match status" value="1"/>
</dbReference>
<gene>
    <name evidence="2" type="ORF">GPA25_23160</name>
</gene>
<dbReference type="CDD" id="cd01483">
    <property type="entry name" value="E1_enzyme_family"/>
    <property type="match status" value="1"/>
</dbReference>
<keyword evidence="3" id="KW-1185">Reference proteome</keyword>
<dbReference type="SUPFAM" id="SSF69572">
    <property type="entry name" value="Activating enzymes of the ubiquitin-like proteins"/>
    <property type="match status" value="1"/>
</dbReference>
<comment type="caution">
    <text evidence="2">The sequence shown here is derived from an EMBL/GenBank/DDBJ whole genome shotgun (WGS) entry which is preliminary data.</text>
</comment>
<dbReference type="RefSeq" id="WP_169262771.1">
    <property type="nucleotide sequence ID" value="NZ_WTVQ01000080.1"/>
</dbReference>